<evidence type="ECO:0000256" key="1">
    <source>
        <dbReference type="ARBA" id="ARBA00004496"/>
    </source>
</evidence>
<keyword evidence="5" id="KW-0862">Zinc</keyword>
<feature type="region of interest" description="Disordered" evidence="9">
    <location>
        <begin position="59"/>
        <end position="82"/>
    </location>
</feature>
<evidence type="ECO:0000256" key="9">
    <source>
        <dbReference type="SAM" id="MobiDB-lite"/>
    </source>
</evidence>
<organism evidence="11 12">
    <name type="scientific">Strongylus vulgaris</name>
    <name type="common">Blood worm</name>
    <dbReference type="NCBI Taxonomy" id="40348"/>
    <lineage>
        <taxon>Eukaryota</taxon>
        <taxon>Metazoa</taxon>
        <taxon>Ecdysozoa</taxon>
        <taxon>Nematoda</taxon>
        <taxon>Chromadorea</taxon>
        <taxon>Rhabditida</taxon>
        <taxon>Rhabditina</taxon>
        <taxon>Rhabditomorpha</taxon>
        <taxon>Strongyloidea</taxon>
        <taxon>Strongylidae</taxon>
        <taxon>Strongylus</taxon>
    </lineage>
</organism>
<keyword evidence="7 8" id="KW-0694">RNA-binding</keyword>
<dbReference type="InterPro" id="IPR008705">
    <property type="entry name" value="Nanos/Xcar2"/>
</dbReference>
<dbReference type="InterPro" id="IPR038129">
    <property type="entry name" value="Nanos_sf"/>
</dbReference>
<keyword evidence="2" id="KW-0963">Cytoplasm</keyword>
<dbReference type="PANTHER" id="PTHR12887">
    <property type="entry name" value="NANOS PROTEIN"/>
    <property type="match status" value="1"/>
</dbReference>
<dbReference type="Proteomes" id="UP000270094">
    <property type="component" value="Unassembled WGS sequence"/>
</dbReference>
<evidence type="ECO:0000256" key="7">
    <source>
        <dbReference type="ARBA" id="ARBA00022884"/>
    </source>
</evidence>
<evidence type="ECO:0000256" key="6">
    <source>
        <dbReference type="ARBA" id="ARBA00022845"/>
    </source>
</evidence>
<evidence type="ECO:0000256" key="5">
    <source>
        <dbReference type="ARBA" id="ARBA00022833"/>
    </source>
</evidence>
<dbReference type="EMBL" id="UYYB01098311">
    <property type="protein sequence ID" value="VDM77047.1"/>
    <property type="molecule type" value="Genomic_DNA"/>
</dbReference>
<evidence type="ECO:0000313" key="12">
    <source>
        <dbReference type="Proteomes" id="UP000270094"/>
    </source>
</evidence>
<reference evidence="11 12" key="1">
    <citation type="submission" date="2018-11" db="EMBL/GenBank/DDBJ databases">
        <authorList>
            <consortium name="Pathogen Informatics"/>
        </authorList>
    </citation>
    <scope>NUCLEOTIDE SEQUENCE [LARGE SCALE GENOMIC DNA]</scope>
</reference>
<keyword evidence="3" id="KW-0479">Metal-binding</keyword>
<keyword evidence="12" id="KW-1185">Reference proteome</keyword>
<dbReference type="GO" id="GO:0006417">
    <property type="term" value="P:regulation of translation"/>
    <property type="evidence" value="ECO:0007669"/>
    <property type="project" value="UniProtKB-UniRule"/>
</dbReference>
<dbReference type="GO" id="GO:0003723">
    <property type="term" value="F:RNA binding"/>
    <property type="evidence" value="ECO:0007669"/>
    <property type="project" value="UniProtKB-UniRule"/>
</dbReference>
<accession>A0A3P7JLK0</accession>
<protein>
    <recommendedName>
        <fullName evidence="10">Nanos-type domain-containing protein</fullName>
    </recommendedName>
</protein>
<dbReference type="Gene3D" id="4.10.60.30">
    <property type="entry name" value="Nanos, RNA-binding domain"/>
    <property type="match status" value="1"/>
</dbReference>
<evidence type="ECO:0000313" key="11">
    <source>
        <dbReference type="EMBL" id="VDM77047.1"/>
    </source>
</evidence>
<proteinExistence type="inferred from homology"/>
<gene>
    <name evidence="11" type="ORF">SVUK_LOCUS12045</name>
</gene>
<evidence type="ECO:0000256" key="3">
    <source>
        <dbReference type="ARBA" id="ARBA00022723"/>
    </source>
</evidence>
<dbReference type="OrthoDB" id="5864971at2759"/>
<dbReference type="PROSITE" id="PS51522">
    <property type="entry name" value="ZF_NANOS"/>
    <property type="match status" value="1"/>
</dbReference>
<dbReference type="InterPro" id="IPR024161">
    <property type="entry name" value="Znf_nanos-typ"/>
</dbReference>
<comment type="subcellular location">
    <subcellularLocation>
        <location evidence="1">Cytoplasm</location>
    </subcellularLocation>
</comment>
<evidence type="ECO:0000256" key="2">
    <source>
        <dbReference type="ARBA" id="ARBA00022490"/>
    </source>
</evidence>
<dbReference type="Pfam" id="PF05741">
    <property type="entry name" value="zf-nanos"/>
    <property type="match status" value="1"/>
</dbReference>
<dbReference type="GO" id="GO:0008270">
    <property type="term" value="F:zinc ion binding"/>
    <property type="evidence" value="ECO:0007669"/>
    <property type="project" value="UniProtKB-KW"/>
</dbReference>
<evidence type="ECO:0000256" key="8">
    <source>
        <dbReference type="PROSITE-ProRule" id="PRU00855"/>
    </source>
</evidence>
<sequence>MGKKNKMWEKLSNFSCYFQSELVDDWFEMKSAKGTRVVRTTSGGRRGAPKIELRFIEKPERDRGRAVQGDSQMKEQVRRSTDEGTGKVCRQFCPKLEELIISGLKTSSVKDGLANLDFGIGELAEEFAALSSLTPPPTPASSTSPPRTNIGDGVPPLASEAEISKHAPEALTTTTNPTNGLLPTPLQDNLLSSYQIPSLAALDLTLPQRSPMNVSAQIMLSTGSNVGHSSGMLTSANNNSLMSSSTNSVSSSSSGLPLLLYRSPWPRRPRLVRRYLYWCRVLEMKRRRPMCRFCYERYVHMCLDTHEPIPSAYDRGMWHGHSMKQRGLVTCPHLWATVCPHCGASKQFAHTEDYCPLVRRNFVYPPNNHNHQRTAPEGEFILSQSESASCSLKIFYEQERPHSAPYLSLRLSITFFFFKTSSLLNYVI</sequence>
<evidence type="ECO:0000256" key="4">
    <source>
        <dbReference type="ARBA" id="ARBA00022771"/>
    </source>
</evidence>
<feature type="compositionally biased region" description="Basic and acidic residues" evidence="9">
    <location>
        <begin position="72"/>
        <end position="82"/>
    </location>
</feature>
<comment type="similarity">
    <text evidence="8">Belongs to the nanos family.</text>
</comment>
<dbReference type="GO" id="GO:0005737">
    <property type="term" value="C:cytoplasm"/>
    <property type="evidence" value="ECO:0007669"/>
    <property type="project" value="UniProtKB-SubCell"/>
</dbReference>
<feature type="region of interest" description="Disordered" evidence="9">
    <location>
        <begin position="132"/>
        <end position="157"/>
    </location>
</feature>
<feature type="domain" description="Nanos-type" evidence="10">
    <location>
        <begin position="290"/>
        <end position="357"/>
    </location>
</feature>
<keyword evidence="4 8" id="KW-0863">Zinc-finger</keyword>
<name>A0A3P7JLK0_STRVU</name>
<evidence type="ECO:0000259" key="10">
    <source>
        <dbReference type="PROSITE" id="PS51522"/>
    </source>
</evidence>
<keyword evidence="6 8" id="KW-0810">Translation regulation</keyword>
<dbReference type="AlphaFoldDB" id="A0A3P7JLK0"/>